<dbReference type="InterPro" id="IPR036291">
    <property type="entry name" value="NAD(P)-bd_dom_sf"/>
</dbReference>
<evidence type="ECO:0000259" key="6">
    <source>
        <dbReference type="Pfam" id="PF02826"/>
    </source>
</evidence>
<dbReference type="InterPro" id="IPR050223">
    <property type="entry name" value="D-isomer_2-hydroxyacid_DH"/>
</dbReference>
<dbReference type="KEGG" id="dord:105993015"/>
<dbReference type="Proteomes" id="UP000081671">
    <property type="component" value="Unplaced"/>
</dbReference>
<evidence type="ECO:0000256" key="3">
    <source>
        <dbReference type="ARBA" id="ARBA00073306"/>
    </source>
</evidence>
<dbReference type="InterPro" id="IPR029753">
    <property type="entry name" value="D-isomer_DH_CS"/>
</dbReference>
<dbReference type="SUPFAM" id="SSF52283">
    <property type="entry name" value="Formate/glycerate dehydrogenase catalytic domain-like"/>
    <property type="match status" value="1"/>
</dbReference>
<dbReference type="PROSITE" id="PS00671">
    <property type="entry name" value="D_2_HYDROXYACID_DH_3"/>
    <property type="match status" value="1"/>
</dbReference>
<accession>A0A1S3FZX4</accession>
<sequence length="333" mass="36351">MSEKAAGEPALPGVLVSGLAGPRGICEDHLGDLQKHFTLITMKEFLKNKNKFREKIQAIYIWGGSPVISRELLLSLPSLKLIASAGVGLDHLDLPLIAGCGVKVANTPRAVSNPTADLGMALLLASARRVVEGHQLAVSPCTEEFYVNWMGQEVSGATLGIVGMGTIGYKIAQRARAFEMKILYHNRNRRKVEEEEAVGATYCERLDDLLRQSDFVMLVLSLTPQTQGLIGRRELLLMKPSAVLINIGRGLVVDHDDLVEALKNEVIKSAALDVTYPEPLPREHPLLKLKNVILTPHIGSATHQARRQMMENMVASILAALSDLPIPNEVVLK</sequence>
<dbReference type="Pfam" id="PF02826">
    <property type="entry name" value="2-Hacid_dh_C"/>
    <property type="match status" value="1"/>
</dbReference>
<dbReference type="GO" id="GO:0030267">
    <property type="term" value="F:glyoxylate reductase (NADPH) activity"/>
    <property type="evidence" value="ECO:0007669"/>
    <property type="project" value="TreeGrafter"/>
</dbReference>
<evidence type="ECO:0000256" key="2">
    <source>
        <dbReference type="ARBA" id="ARBA00023002"/>
    </source>
</evidence>
<dbReference type="Gene3D" id="3.40.50.720">
    <property type="entry name" value="NAD(P)-binding Rossmann-like Domain"/>
    <property type="match status" value="2"/>
</dbReference>
<protein>
    <recommendedName>
        <fullName evidence="3">Glyoxylate reductase/hydroxypyruvate reductase</fullName>
    </recommendedName>
</protein>
<gene>
    <name evidence="8" type="primary">LOC105993015</name>
</gene>
<dbReference type="PANTHER" id="PTHR10996:SF257">
    <property type="entry name" value="GLYOXYLATE REDUCTASE 1"/>
    <property type="match status" value="1"/>
</dbReference>
<dbReference type="InterPro" id="IPR006140">
    <property type="entry name" value="D-isomer_DH_NAD-bd"/>
</dbReference>
<dbReference type="OrthoDB" id="298012at2759"/>
<dbReference type="RefSeq" id="XP_012881599.1">
    <property type="nucleotide sequence ID" value="XM_013026145.1"/>
</dbReference>
<keyword evidence="7" id="KW-1185">Reference proteome</keyword>
<evidence type="ECO:0000256" key="4">
    <source>
        <dbReference type="RuleBase" id="RU003719"/>
    </source>
</evidence>
<dbReference type="AlphaFoldDB" id="A0A1S3FZX4"/>
<reference evidence="8" key="1">
    <citation type="submission" date="2025-08" db="UniProtKB">
        <authorList>
            <consortium name="RefSeq"/>
        </authorList>
    </citation>
    <scope>IDENTIFICATION</scope>
    <source>
        <tissue evidence="8">Kidney</tissue>
    </source>
</reference>
<dbReference type="SUPFAM" id="SSF51735">
    <property type="entry name" value="NAD(P)-binding Rossmann-fold domains"/>
    <property type="match status" value="1"/>
</dbReference>
<dbReference type="FunFam" id="3.40.50.720:FF:000026">
    <property type="entry name" value="Glyoxylate/hydroxypyruvate reductase B"/>
    <property type="match status" value="1"/>
</dbReference>
<evidence type="ECO:0000313" key="7">
    <source>
        <dbReference type="Proteomes" id="UP000081671"/>
    </source>
</evidence>
<evidence type="ECO:0000259" key="5">
    <source>
        <dbReference type="Pfam" id="PF00389"/>
    </source>
</evidence>
<feature type="domain" description="D-isomer specific 2-hydroxyacid dehydrogenase catalytic" evidence="5">
    <location>
        <begin position="30"/>
        <end position="330"/>
    </location>
</feature>
<comment type="similarity">
    <text evidence="1 4">Belongs to the D-isomer specific 2-hydroxyacid dehydrogenase family.</text>
</comment>
<keyword evidence="2 4" id="KW-0560">Oxidoreductase</keyword>
<dbReference type="GeneID" id="105993015"/>
<dbReference type="InParanoid" id="A0A1S3FZX4"/>
<organism evidence="7 8">
    <name type="scientific">Dipodomys ordii</name>
    <name type="common">Ord's kangaroo rat</name>
    <dbReference type="NCBI Taxonomy" id="10020"/>
    <lineage>
        <taxon>Eukaryota</taxon>
        <taxon>Metazoa</taxon>
        <taxon>Chordata</taxon>
        <taxon>Craniata</taxon>
        <taxon>Vertebrata</taxon>
        <taxon>Euteleostomi</taxon>
        <taxon>Mammalia</taxon>
        <taxon>Eutheria</taxon>
        <taxon>Euarchontoglires</taxon>
        <taxon>Glires</taxon>
        <taxon>Rodentia</taxon>
        <taxon>Castorimorpha</taxon>
        <taxon>Heteromyidae</taxon>
        <taxon>Dipodomyinae</taxon>
        <taxon>Dipodomys</taxon>
    </lineage>
</organism>
<dbReference type="PANTHER" id="PTHR10996">
    <property type="entry name" value="2-HYDROXYACID DEHYDROGENASE-RELATED"/>
    <property type="match status" value="1"/>
</dbReference>
<dbReference type="GO" id="GO:0016618">
    <property type="term" value="F:hydroxypyruvate reductase [NAD(P)H] activity"/>
    <property type="evidence" value="ECO:0007669"/>
    <property type="project" value="TreeGrafter"/>
</dbReference>
<dbReference type="InterPro" id="IPR006139">
    <property type="entry name" value="D-isomer_2_OHA_DH_cat_dom"/>
</dbReference>
<dbReference type="Pfam" id="PF00389">
    <property type="entry name" value="2-Hacid_dh"/>
    <property type="match status" value="1"/>
</dbReference>
<dbReference type="GO" id="GO:0005829">
    <property type="term" value="C:cytosol"/>
    <property type="evidence" value="ECO:0007669"/>
    <property type="project" value="TreeGrafter"/>
</dbReference>
<proteinExistence type="inferred from homology"/>
<evidence type="ECO:0000256" key="1">
    <source>
        <dbReference type="ARBA" id="ARBA00005854"/>
    </source>
</evidence>
<dbReference type="GO" id="GO:0051287">
    <property type="term" value="F:NAD binding"/>
    <property type="evidence" value="ECO:0007669"/>
    <property type="project" value="InterPro"/>
</dbReference>
<name>A0A1S3FZX4_DIPOR</name>
<feature type="domain" description="D-isomer specific 2-hydroxyacid dehydrogenase NAD-binding" evidence="6">
    <location>
        <begin position="120"/>
        <end position="299"/>
    </location>
</feature>
<evidence type="ECO:0000313" key="8">
    <source>
        <dbReference type="RefSeq" id="XP_012881599.1"/>
    </source>
</evidence>